<dbReference type="RefSeq" id="WP_140396573.1">
    <property type="nucleotide sequence ID" value="NZ_FOJJ01000001.1"/>
</dbReference>
<protein>
    <recommendedName>
        <fullName evidence="3">CopG family transcriptional regulator</fullName>
    </recommendedName>
</protein>
<evidence type="ECO:0008006" key="3">
    <source>
        <dbReference type="Google" id="ProtNLM"/>
    </source>
</evidence>
<dbReference type="AlphaFoldDB" id="A0A550JKB5"/>
<keyword evidence="2" id="KW-1185">Reference proteome</keyword>
<dbReference type="Proteomes" id="UP000317155">
    <property type="component" value="Unassembled WGS sequence"/>
</dbReference>
<name>A0A550JKB5_9BACT</name>
<dbReference type="EMBL" id="VJVV01000001">
    <property type="protein sequence ID" value="TRO83660.1"/>
    <property type="molecule type" value="Genomic_DNA"/>
</dbReference>
<proteinExistence type="predicted"/>
<dbReference type="OrthoDB" id="5797229at2"/>
<gene>
    <name evidence="1" type="ORF">FL622_00310</name>
</gene>
<sequence length="77" mass="8594">MANLTITVDDEALKAARIKALAQGTSVNALLGDYLAAYAGVHNRHKEAARRVLHLADRCRSRRGEARWSRDELHERG</sequence>
<evidence type="ECO:0000313" key="2">
    <source>
        <dbReference type="Proteomes" id="UP000317155"/>
    </source>
</evidence>
<accession>A0A550JKB5</accession>
<reference evidence="1 2" key="1">
    <citation type="submission" date="2019-07" db="EMBL/GenBank/DDBJ databases">
        <title>Insights of Desulfuromonas acetexigens electromicrobiology.</title>
        <authorList>
            <person name="Katuri K."/>
            <person name="Sapireddy V."/>
            <person name="Shaw D.R."/>
            <person name="Saikaly P."/>
        </authorList>
    </citation>
    <scope>NUCLEOTIDE SEQUENCE [LARGE SCALE GENOMIC DNA]</scope>
    <source>
        <strain evidence="1 2">2873</strain>
    </source>
</reference>
<comment type="caution">
    <text evidence="1">The sequence shown here is derived from an EMBL/GenBank/DDBJ whole genome shotgun (WGS) entry which is preliminary data.</text>
</comment>
<organism evidence="1 2">
    <name type="scientific">Trichloromonas acetexigens</name>
    <dbReference type="NCBI Taxonomy" id="38815"/>
    <lineage>
        <taxon>Bacteria</taxon>
        <taxon>Pseudomonadati</taxon>
        <taxon>Thermodesulfobacteriota</taxon>
        <taxon>Desulfuromonadia</taxon>
        <taxon>Desulfuromonadales</taxon>
        <taxon>Trichloromonadaceae</taxon>
        <taxon>Trichloromonas</taxon>
    </lineage>
</organism>
<evidence type="ECO:0000313" key="1">
    <source>
        <dbReference type="EMBL" id="TRO83660.1"/>
    </source>
</evidence>